<keyword evidence="2" id="KW-1185">Reference proteome</keyword>
<proteinExistence type="predicted"/>
<reference evidence="1 2" key="1">
    <citation type="journal article" date="2021" name="BMC Biol.">
        <title>Horizontally acquired antibacterial genes associated with adaptive radiation of ladybird beetles.</title>
        <authorList>
            <person name="Li H.S."/>
            <person name="Tang X.F."/>
            <person name="Huang Y.H."/>
            <person name="Xu Z.Y."/>
            <person name="Chen M.L."/>
            <person name="Du X.Y."/>
            <person name="Qiu B.Y."/>
            <person name="Chen P.T."/>
            <person name="Zhang W."/>
            <person name="Slipinski A."/>
            <person name="Escalona H.E."/>
            <person name="Waterhouse R.M."/>
            <person name="Zwick A."/>
            <person name="Pang H."/>
        </authorList>
    </citation>
    <scope>NUCLEOTIDE SEQUENCE [LARGE SCALE GENOMIC DNA]</scope>
    <source>
        <strain evidence="1">SYSU2018</strain>
    </source>
</reference>
<dbReference type="Proteomes" id="UP001516400">
    <property type="component" value="Unassembled WGS sequence"/>
</dbReference>
<name>A0ABD2NT45_9CUCU</name>
<organism evidence="1 2">
    <name type="scientific">Cryptolaemus montrouzieri</name>
    <dbReference type="NCBI Taxonomy" id="559131"/>
    <lineage>
        <taxon>Eukaryota</taxon>
        <taxon>Metazoa</taxon>
        <taxon>Ecdysozoa</taxon>
        <taxon>Arthropoda</taxon>
        <taxon>Hexapoda</taxon>
        <taxon>Insecta</taxon>
        <taxon>Pterygota</taxon>
        <taxon>Neoptera</taxon>
        <taxon>Endopterygota</taxon>
        <taxon>Coleoptera</taxon>
        <taxon>Polyphaga</taxon>
        <taxon>Cucujiformia</taxon>
        <taxon>Coccinelloidea</taxon>
        <taxon>Coccinellidae</taxon>
        <taxon>Scymninae</taxon>
        <taxon>Scymnini</taxon>
        <taxon>Cryptolaemus</taxon>
    </lineage>
</organism>
<evidence type="ECO:0000313" key="2">
    <source>
        <dbReference type="Proteomes" id="UP001516400"/>
    </source>
</evidence>
<dbReference type="EMBL" id="JABFTP020000144">
    <property type="protein sequence ID" value="KAL3281679.1"/>
    <property type="molecule type" value="Genomic_DNA"/>
</dbReference>
<comment type="caution">
    <text evidence="1">The sequence shown here is derived from an EMBL/GenBank/DDBJ whole genome shotgun (WGS) entry which is preliminary data.</text>
</comment>
<evidence type="ECO:0000313" key="1">
    <source>
        <dbReference type="EMBL" id="KAL3281679.1"/>
    </source>
</evidence>
<accession>A0ABD2NT45</accession>
<sequence>MRATIKKTYSNATKTKYPNKDQTIIFSAIEGAQIQDYLIPLGNAIQSKNIIYLSKTTNNRVCVYLANKNLVDKFMSDYDEITVNGKILKARKLISPADRIILSNVCPTMPHEILIDELLSLSLKPVSAMTSLKTSTTLQEYSHILGFRRQIFVNPHNIEIPESLVINYDDISYRIFLTRKGYDLLHLQGSRTSSNKLPICPWKRKGNRPR</sequence>
<protein>
    <submittedName>
        <fullName evidence="1">Uncharacterized protein</fullName>
    </submittedName>
</protein>
<gene>
    <name evidence="1" type="ORF">HHI36_004885</name>
</gene>
<dbReference type="AlphaFoldDB" id="A0ABD2NT45"/>